<protein>
    <submittedName>
        <fullName evidence="2">Uncharacterized protein</fullName>
    </submittedName>
</protein>
<dbReference type="EMBL" id="CP089984">
    <property type="protein sequence ID" value="WXB12693.1"/>
    <property type="molecule type" value="Genomic_DNA"/>
</dbReference>
<accession>A0ABZ2LP56</accession>
<keyword evidence="1" id="KW-1133">Transmembrane helix</keyword>
<gene>
    <name evidence="2" type="ORF">LZC94_33190</name>
</gene>
<organism evidence="2 3">
    <name type="scientific">Pendulispora albinea</name>
    <dbReference type="NCBI Taxonomy" id="2741071"/>
    <lineage>
        <taxon>Bacteria</taxon>
        <taxon>Pseudomonadati</taxon>
        <taxon>Myxococcota</taxon>
        <taxon>Myxococcia</taxon>
        <taxon>Myxococcales</taxon>
        <taxon>Sorangiineae</taxon>
        <taxon>Pendulisporaceae</taxon>
        <taxon>Pendulispora</taxon>
    </lineage>
</organism>
<keyword evidence="1" id="KW-0812">Transmembrane</keyword>
<evidence type="ECO:0000313" key="2">
    <source>
        <dbReference type="EMBL" id="WXB12693.1"/>
    </source>
</evidence>
<proteinExistence type="predicted"/>
<sequence length="65" mass="7069">MAHAHPHTPPPIFSYGGEVPEALDLIRKERSHALIFAMVAILVALFATVAMAYLLLFPSQTTVVP</sequence>
<keyword evidence="3" id="KW-1185">Reference proteome</keyword>
<dbReference type="RefSeq" id="WP_394822313.1">
    <property type="nucleotide sequence ID" value="NZ_CP089984.1"/>
</dbReference>
<evidence type="ECO:0000313" key="3">
    <source>
        <dbReference type="Proteomes" id="UP001370348"/>
    </source>
</evidence>
<dbReference type="Proteomes" id="UP001370348">
    <property type="component" value="Chromosome"/>
</dbReference>
<evidence type="ECO:0000256" key="1">
    <source>
        <dbReference type="SAM" id="Phobius"/>
    </source>
</evidence>
<name>A0ABZ2LP56_9BACT</name>
<reference evidence="2 3" key="1">
    <citation type="submission" date="2021-12" db="EMBL/GenBank/DDBJ databases">
        <title>Discovery of the Pendulisporaceae a myxobacterial family with distinct sporulation behavior and unique specialized metabolism.</title>
        <authorList>
            <person name="Garcia R."/>
            <person name="Popoff A."/>
            <person name="Bader C.D."/>
            <person name="Loehr J."/>
            <person name="Walesch S."/>
            <person name="Walt C."/>
            <person name="Boldt J."/>
            <person name="Bunk B."/>
            <person name="Haeckl F.J.F.P.J."/>
            <person name="Gunesch A.P."/>
            <person name="Birkelbach J."/>
            <person name="Nuebel U."/>
            <person name="Pietschmann T."/>
            <person name="Bach T."/>
            <person name="Mueller R."/>
        </authorList>
    </citation>
    <scope>NUCLEOTIDE SEQUENCE [LARGE SCALE GENOMIC DNA]</scope>
    <source>
        <strain evidence="2 3">MSr11954</strain>
    </source>
</reference>
<feature type="transmembrane region" description="Helical" evidence="1">
    <location>
        <begin position="33"/>
        <end position="56"/>
    </location>
</feature>
<keyword evidence="1" id="KW-0472">Membrane</keyword>